<dbReference type="EMBL" id="CAJMWW010000236">
    <property type="protein sequence ID" value="CAE6459542.1"/>
    <property type="molecule type" value="Genomic_DNA"/>
</dbReference>
<comment type="subcellular location">
    <subcellularLocation>
        <location evidence="1">Nucleus</location>
    </subcellularLocation>
</comment>
<evidence type="ECO:0000256" key="2">
    <source>
        <dbReference type="ARBA" id="ARBA00022553"/>
    </source>
</evidence>
<gene>
    <name evidence="10" type="ORF">RDB_LOCUS148211</name>
</gene>
<organism evidence="10 11">
    <name type="scientific">Rhizoctonia solani</name>
    <dbReference type="NCBI Taxonomy" id="456999"/>
    <lineage>
        <taxon>Eukaryota</taxon>
        <taxon>Fungi</taxon>
        <taxon>Dikarya</taxon>
        <taxon>Basidiomycota</taxon>
        <taxon>Agaricomycotina</taxon>
        <taxon>Agaricomycetes</taxon>
        <taxon>Cantharellales</taxon>
        <taxon>Ceratobasidiaceae</taxon>
        <taxon>Rhizoctonia</taxon>
    </lineage>
</organism>
<evidence type="ECO:0000256" key="6">
    <source>
        <dbReference type="SAM" id="Coils"/>
    </source>
</evidence>
<feature type="region of interest" description="Disordered" evidence="7">
    <location>
        <begin position="674"/>
        <end position="786"/>
    </location>
</feature>
<accession>A0A8H3BMG2</accession>
<evidence type="ECO:0000259" key="9">
    <source>
        <dbReference type="Pfam" id="PF20222"/>
    </source>
</evidence>
<keyword evidence="4" id="KW-0804">Transcription</keyword>
<evidence type="ECO:0000256" key="4">
    <source>
        <dbReference type="ARBA" id="ARBA00023163"/>
    </source>
</evidence>
<feature type="compositionally biased region" description="Basic and acidic residues" evidence="7">
    <location>
        <begin position="563"/>
        <end position="583"/>
    </location>
</feature>
<keyword evidence="2" id="KW-0597">Phosphoprotein</keyword>
<dbReference type="InterPro" id="IPR007309">
    <property type="entry name" value="TFIIIC_Bblock-bd"/>
</dbReference>
<evidence type="ECO:0000256" key="5">
    <source>
        <dbReference type="ARBA" id="ARBA00023242"/>
    </source>
</evidence>
<feature type="compositionally biased region" description="Basic and acidic residues" evidence="7">
    <location>
        <begin position="755"/>
        <end position="778"/>
    </location>
</feature>
<dbReference type="GO" id="GO:0000127">
    <property type="term" value="C:transcription factor TFIIIC complex"/>
    <property type="evidence" value="ECO:0007669"/>
    <property type="project" value="InterPro"/>
</dbReference>
<dbReference type="Pfam" id="PF20222">
    <property type="entry name" value="DUF6581"/>
    <property type="match status" value="1"/>
</dbReference>
<dbReference type="InterPro" id="IPR044210">
    <property type="entry name" value="Tfc3-like"/>
</dbReference>
<feature type="domain" description="B-block binding subunit of TFIIIC" evidence="8">
    <location>
        <begin position="149"/>
        <end position="213"/>
    </location>
</feature>
<feature type="compositionally biased region" description="Polar residues" evidence="7">
    <location>
        <begin position="740"/>
        <end position="749"/>
    </location>
</feature>
<evidence type="ECO:0000256" key="7">
    <source>
        <dbReference type="SAM" id="MobiDB-lite"/>
    </source>
</evidence>
<evidence type="ECO:0000256" key="1">
    <source>
        <dbReference type="ARBA" id="ARBA00004123"/>
    </source>
</evidence>
<reference evidence="10" key="1">
    <citation type="submission" date="2021-01" db="EMBL/GenBank/DDBJ databases">
        <authorList>
            <person name="Kaushik A."/>
        </authorList>
    </citation>
    <scope>NUCLEOTIDE SEQUENCE</scope>
    <source>
        <strain evidence="10">AG3-T5</strain>
    </source>
</reference>
<dbReference type="GO" id="GO:0005634">
    <property type="term" value="C:nucleus"/>
    <property type="evidence" value="ECO:0007669"/>
    <property type="project" value="UniProtKB-SubCell"/>
</dbReference>
<dbReference type="CDD" id="cd16169">
    <property type="entry name" value="Tau138_eWH"/>
    <property type="match status" value="1"/>
</dbReference>
<sequence>MDALTKFILRELAYEGDLGSDPSRLRDLITRYYFTQNSDLEQNVDDKLCSFVWSLLATQDNVVIGLAPDEAAAVYFPPQSSASRKGKEREEDNSSVSLEPLPPDEFNSTPLETLVESYGSGLRIAVAPETCFECITGSHIRPPKLSGPVYAVLQLITRTRREGISVVDIGKQSGYDPKTCFYLVQTLVNLGHIHKIKVGGAAGNICIHKDFYDDECEWKTAEKEVACDSKKNNSLRLASPAASDDENETTGKEFSSTVQFDSIDNRHISNVAVVKSRLQRLLNNMPQGIHVYRNLLFAIGFDASTKRERRTFNHRIHELIKARFIEKVWAPSATTTRGRVLCVRLVQDKADGTPMEIAEPEAGEAAEDPMETGSLGGNEDDDHEESDEELLARFEGLCATRSLAHQIISAVERTGPAGVTIADISKEINDFDPRSITGLIARFAGGVAPTHLADRGLVIMTETAGRERRQRVYTRAGYHSMHQREGFQDDPADNSALMLAHAGGWAVFEEEEFITDEAAREQWTADFARAVLVENGEKMLKARGKKKRTNPLDANGKPIIGRPRKEWKTTVSKDKDGNSDLPKKRGRPPKRKLEEVDGEGGKDDKPVAKKRGRPPKAKAAPAEPECAIEAEQESEVQVALDQTQNESSVGVAPAGQVPVEGTIQAFPVEQVGTQVDQSMASAETVQDDVEQLEGLSVETSSRKRTRRSRRHKSSIPSEPPAPRPESLAKRSSARLKSHAIDSSVSSTPLTPAKRARVEPQEEVEVNHERSDPVDHEAPESPAPTLPRLAGLTRIDQPEVSQFIAQSSTNQTVATSIVSAGGHPDVVQVEQSQMQTAPRMGRPTNVSALRRQTEFMQVIENLGGVVNISISKPFNDEHQSLLEQLHAEGKAVSTTPGTGMDRRTFHTAISTLESRGLLKTKVVSTVTQAGATRRATIAYLPSAPEHLVNECIQKFQESSYSGKGIPISNDFPSLEGAAVRPAPRGTAQVVTNSLLISARVPELPQDPLTMARYEQLSNSMTAAQYLGYIPGLLARARALHLHLISEMTSENPPQNVVSAEDWVISKTYFSDSIPVSTYCSVIKLGFTGPGLRQILDSEEGPRIRVREVAANIQMSLGLQSTAAKSRLFKVISLLFDLGCMMPVKPQTPANSEGTVYVNDAPSGVEWGYLKLAKSIPIYRFADKDQNAPFCYNHVVHDLASATSFWEQLRIASDRSNYLEIPTGNEPQTNSNAKLTRLMMKNASWESGYVFSSPQIEYLEGLIDSKSGHTPLDDLQSTRFDNACFVTTAPVSVVSEYFTQRRAIIQEQIDRVRSEVLREAEERRRLEEESRKTLAAKAAKAKMDQDARWETIVSKALDGRAPSHPQLQKALATLKSNFMVSSRSASNKTWEAKVRDAVRDAIGAKQFVIPPRPPVQPFKPAQEPNNDVTELILRQGHPILQKEIAPKKAGRKSKKEIEAEAEAEVDRVQASSKKQEGDSRRRRFPWNADYDELARDAGAVIRVRCHGKRIDWSALEQVFPGVQRSCVRQRISSLESLPGASMYYQRLDIAWASVYQQHRGSEALPDPNPDSAKDFDLPAYIAFLRQHIDKAAIRAGGEATQVDTQEDSFALESIDQLYANYIVNEKLSGQIQKQPTTWDFFFDVASEEPREREFLQYPFVLYEHDPSTYASSDVFVAQASMKMVMSTPDSYYDSTHAAALLSPFGEATIAAAVDGLKDSLDLKRIRLDKKEPGRKYRYSDMEITRLKGEFPSSIYPDAAAVRDNLECLQAKEWMNIDLTDEDGEVAAYLQLVSDNLVDISISTEVPRTGRRNIGWQSKKVDDENLETQISIRLKAKRMSTAPVQNAESSSQPGDAEQFLDPNITVSSHQTQTDDMGDDELPSEGLLMGAIDSAGSEGLSIKQIMDIPDVNPLPTLVVLTKANPPHAYALGYDQARIVSAQYLSDWAVEIASGNEEPTQTESKFIFPRRWLDIYGNMLEDIWTMSVRVVTGAFMYRPRMNELALRARFQGLFDRQELNDILTQLFLSGKLKRTSKSSFPIGMSTVEEEKATYWSLSNSTNWF</sequence>
<keyword evidence="6" id="KW-0175">Coiled coil</keyword>
<feature type="domain" description="Transcription factor tau subunit sfc3/Tfc3 C-terminal" evidence="9">
    <location>
        <begin position="1478"/>
        <end position="1834"/>
    </location>
</feature>
<feature type="compositionally biased region" description="Basic and acidic residues" evidence="7">
    <location>
        <begin position="591"/>
        <end position="607"/>
    </location>
</feature>
<dbReference type="InterPro" id="IPR017956">
    <property type="entry name" value="AT_hook_DNA-bd_motif"/>
</dbReference>
<protein>
    <submittedName>
        <fullName evidence="10">Uncharacterized protein</fullName>
    </submittedName>
</protein>
<feature type="region of interest" description="Disordered" evidence="7">
    <location>
        <begin position="78"/>
        <end position="103"/>
    </location>
</feature>
<feature type="region of interest" description="Disordered" evidence="7">
    <location>
        <begin position="1834"/>
        <end position="1856"/>
    </location>
</feature>
<dbReference type="Pfam" id="PF04182">
    <property type="entry name" value="B-block_TFIIIC"/>
    <property type="match status" value="1"/>
</dbReference>
<keyword evidence="5" id="KW-0539">Nucleus</keyword>
<evidence type="ECO:0000313" key="10">
    <source>
        <dbReference type="EMBL" id="CAE6459542.1"/>
    </source>
</evidence>
<dbReference type="PANTHER" id="PTHR15180">
    <property type="entry name" value="GENERAL TRANSCRIPTION FACTOR 3C POLYPEPTIDE 1"/>
    <property type="match status" value="1"/>
</dbReference>
<evidence type="ECO:0000259" key="8">
    <source>
        <dbReference type="Pfam" id="PF04182"/>
    </source>
</evidence>
<feature type="region of interest" description="Disordered" evidence="7">
    <location>
        <begin position="540"/>
        <end position="655"/>
    </location>
</feature>
<feature type="coiled-coil region" evidence="6">
    <location>
        <begin position="1307"/>
        <end position="1335"/>
    </location>
</feature>
<dbReference type="GO" id="GO:0006384">
    <property type="term" value="P:transcription initiation at RNA polymerase III promoter"/>
    <property type="evidence" value="ECO:0007669"/>
    <property type="project" value="InterPro"/>
</dbReference>
<evidence type="ECO:0000256" key="3">
    <source>
        <dbReference type="ARBA" id="ARBA00023125"/>
    </source>
</evidence>
<proteinExistence type="predicted"/>
<keyword evidence="3" id="KW-0238">DNA-binding</keyword>
<dbReference type="InterPro" id="IPR046488">
    <property type="entry name" value="Sfc3/Tfc3_C"/>
</dbReference>
<dbReference type="PANTHER" id="PTHR15180:SF1">
    <property type="entry name" value="GENERAL TRANSCRIPTION FACTOR 3C POLYPEPTIDE 1"/>
    <property type="match status" value="1"/>
</dbReference>
<feature type="region of interest" description="Disordered" evidence="7">
    <location>
        <begin position="357"/>
        <end position="388"/>
    </location>
</feature>
<dbReference type="GO" id="GO:0003677">
    <property type="term" value="F:DNA binding"/>
    <property type="evidence" value="ECO:0007669"/>
    <property type="project" value="UniProtKB-KW"/>
</dbReference>
<comment type="caution">
    <text evidence="10">The sequence shown here is derived from an EMBL/GenBank/DDBJ whole genome shotgun (WGS) entry which is preliminary data.</text>
</comment>
<feature type="compositionally biased region" description="Polar residues" evidence="7">
    <location>
        <begin position="674"/>
        <end position="684"/>
    </location>
</feature>
<feature type="compositionally biased region" description="Polar residues" evidence="7">
    <location>
        <begin position="1839"/>
        <end position="1850"/>
    </location>
</feature>
<dbReference type="GO" id="GO:0042791">
    <property type="term" value="P:5S class rRNA transcription by RNA polymerase III"/>
    <property type="evidence" value="ECO:0007669"/>
    <property type="project" value="TreeGrafter"/>
</dbReference>
<dbReference type="InterPro" id="IPR035625">
    <property type="entry name" value="Tfc3-like_eWH"/>
</dbReference>
<feature type="compositionally biased region" description="Basic residues" evidence="7">
    <location>
        <begin position="702"/>
        <end position="713"/>
    </location>
</feature>
<evidence type="ECO:0000313" key="11">
    <source>
        <dbReference type="Proteomes" id="UP000663841"/>
    </source>
</evidence>
<dbReference type="Proteomes" id="UP000663841">
    <property type="component" value="Unassembled WGS sequence"/>
</dbReference>
<dbReference type="SMART" id="SM00384">
    <property type="entry name" value="AT_hook"/>
    <property type="match status" value="2"/>
</dbReference>
<name>A0A8H3BMG2_9AGAM</name>
<feature type="compositionally biased region" description="Acidic residues" evidence="7">
    <location>
        <begin position="378"/>
        <end position="388"/>
    </location>
</feature>
<feature type="region of interest" description="Disordered" evidence="7">
    <location>
        <begin position="1441"/>
        <end position="1479"/>
    </location>
</feature>
<feature type="compositionally biased region" description="Acidic residues" evidence="7">
    <location>
        <begin position="358"/>
        <end position="370"/>
    </location>
</feature>